<protein>
    <submittedName>
        <fullName evidence="7">RTA1 like protein-domain-containing protein</fullName>
    </submittedName>
</protein>
<evidence type="ECO:0000256" key="5">
    <source>
        <dbReference type="SAM" id="MobiDB-lite"/>
    </source>
</evidence>
<reference evidence="7" key="1">
    <citation type="journal article" date="2020" name="Stud. Mycol.">
        <title>101 Dothideomycetes genomes: a test case for predicting lifestyles and emergence of pathogens.</title>
        <authorList>
            <person name="Haridas S."/>
            <person name="Albert R."/>
            <person name="Binder M."/>
            <person name="Bloem J."/>
            <person name="Labutti K."/>
            <person name="Salamov A."/>
            <person name="Andreopoulos B."/>
            <person name="Baker S."/>
            <person name="Barry K."/>
            <person name="Bills G."/>
            <person name="Bluhm B."/>
            <person name="Cannon C."/>
            <person name="Castanera R."/>
            <person name="Culley D."/>
            <person name="Daum C."/>
            <person name="Ezra D."/>
            <person name="Gonzalez J."/>
            <person name="Henrissat B."/>
            <person name="Kuo A."/>
            <person name="Liang C."/>
            <person name="Lipzen A."/>
            <person name="Lutzoni F."/>
            <person name="Magnuson J."/>
            <person name="Mondo S."/>
            <person name="Nolan M."/>
            <person name="Ohm R."/>
            <person name="Pangilinan J."/>
            <person name="Park H.-J."/>
            <person name="Ramirez L."/>
            <person name="Alfaro M."/>
            <person name="Sun H."/>
            <person name="Tritt A."/>
            <person name="Yoshinaga Y."/>
            <person name="Zwiers L.-H."/>
            <person name="Turgeon B."/>
            <person name="Goodwin S."/>
            <person name="Spatafora J."/>
            <person name="Crous P."/>
            <person name="Grigoriev I."/>
        </authorList>
    </citation>
    <scope>NUCLEOTIDE SEQUENCE</scope>
    <source>
        <strain evidence="7">CBS 627.86</strain>
    </source>
</reference>
<dbReference type="Proteomes" id="UP000799770">
    <property type="component" value="Unassembled WGS sequence"/>
</dbReference>
<feature type="transmembrane region" description="Helical" evidence="6">
    <location>
        <begin position="87"/>
        <end position="106"/>
    </location>
</feature>
<evidence type="ECO:0000256" key="6">
    <source>
        <dbReference type="SAM" id="Phobius"/>
    </source>
</evidence>
<feature type="transmembrane region" description="Helical" evidence="6">
    <location>
        <begin position="286"/>
        <end position="306"/>
    </location>
</feature>
<keyword evidence="4 6" id="KW-0472">Membrane</keyword>
<dbReference type="Pfam" id="PF04479">
    <property type="entry name" value="RTA1"/>
    <property type="match status" value="1"/>
</dbReference>
<name>A0A6A5YI80_9PLEO</name>
<dbReference type="PANTHER" id="PTHR31465">
    <property type="entry name" value="PROTEIN RTA1-RELATED"/>
    <property type="match status" value="1"/>
</dbReference>
<dbReference type="GO" id="GO:0000324">
    <property type="term" value="C:fungal-type vacuole"/>
    <property type="evidence" value="ECO:0007669"/>
    <property type="project" value="TreeGrafter"/>
</dbReference>
<feature type="transmembrane region" description="Helical" evidence="6">
    <location>
        <begin position="62"/>
        <end position="80"/>
    </location>
</feature>
<evidence type="ECO:0000313" key="7">
    <source>
        <dbReference type="EMBL" id="KAF2106755.1"/>
    </source>
</evidence>
<dbReference type="InterPro" id="IPR007568">
    <property type="entry name" value="RTA1"/>
</dbReference>
<keyword evidence="2 6" id="KW-0812">Transmembrane</keyword>
<keyword evidence="8" id="KW-1185">Reference proteome</keyword>
<dbReference type="GO" id="GO:0005886">
    <property type="term" value="C:plasma membrane"/>
    <property type="evidence" value="ECO:0007669"/>
    <property type="project" value="TreeGrafter"/>
</dbReference>
<accession>A0A6A5YI80</accession>
<evidence type="ECO:0000256" key="2">
    <source>
        <dbReference type="ARBA" id="ARBA00022692"/>
    </source>
</evidence>
<proteinExistence type="predicted"/>
<organism evidence="7 8">
    <name type="scientific">Lophiotrema nucula</name>
    <dbReference type="NCBI Taxonomy" id="690887"/>
    <lineage>
        <taxon>Eukaryota</taxon>
        <taxon>Fungi</taxon>
        <taxon>Dikarya</taxon>
        <taxon>Ascomycota</taxon>
        <taxon>Pezizomycotina</taxon>
        <taxon>Dothideomycetes</taxon>
        <taxon>Pleosporomycetidae</taxon>
        <taxon>Pleosporales</taxon>
        <taxon>Lophiotremataceae</taxon>
        <taxon>Lophiotrema</taxon>
    </lineage>
</organism>
<sequence>MNSVLHMLVARKVDENGIDPDHLDLTTTNRTLIAMQSKYCHVGECPMAWAKVQYRPTIPGNAIYLVCFFILLGFQLFYGIRKKTWTYMGTVSIGLLLEIIGYIGRLMLHQNPFIMNNFLTNLIPLTIAPALLTAGIYLCLGRVITAIGSENSRLKPKMYTYIFVGCDLLSLVLQAIGGALAATAKTSNGSTTGKNVMVAGLICQVISMFFFLTIWGDFALRSRRARISGALSRTAPSLYADLRSTRTFQFFQWSLFVATILIFVRCLYRVAELWNGFNSHLANDEATFMIFEGPLIILAVAAMTAFHPGRVFDNLWVPAGQGVRSMKLPASQSSTPLNESTEWKGNTAYERV</sequence>
<feature type="transmembrane region" description="Helical" evidence="6">
    <location>
        <begin position="196"/>
        <end position="216"/>
    </location>
</feature>
<dbReference type="PANTHER" id="PTHR31465:SF9">
    <property type="entry name" value="SPHINGOID LONG-CHAIN BASE TRANSPORTER RSB1"/>
    <property type="match status" value="1"/>
</dbReference>
<feature type="transmembrane region" description="Helical" evidence="6">
    <location>
        <begin position="250"/>
        <end position="271"/>
    </location>
</feature>
<evidence type="ECO:0000313" key="8">
    <source>
        <dbReference type="Proteomes" id="UP000799770"/>
    </source>
</evidence>
<feature type="transmembrane region" description="Helical" evidence="6">
    <location>
        <begin position="118"/>
        <end position="140"/>
    </location>
</feature>
<evidence type="ECO:0000256" key="3">
    <source>
        <dbReference type="ARBA" id="ARBA00022989"/>
    </source>
</evidence>
<dbReference type="EMBL" id="ML977359">
    <property type="protein sequence ID" value="KAF2106755.1"/>
    <property type="molecule type" value="Genomic_DNA"/>
</dbReference>
<comment type="subcellular location">
    <subcellularLocation>
        <location evidence="1">Membrane</location>
        <topology evidence="1">Multi-pass membrane protein</topology>
    </subcellularLocation>
</comment>
<feature type="region of interest" description="Disordered" evidence="5">
    <location>
        <begin position="328"/>
        <end position="352"/>
    </location>
</feature>
<keyword evidence="3 6" id="KW-1133">Transmembrane helix</keyword>
<dbReference type="AlphaFoldDB" id="A0A6A5YI80"/>
<feature type="transmembrane region" description="Helical" evidence="6">
    <location>
        <begin position="161"/>
        <end position="184"/>
    </location>
</feature>
<gene>
    <name evidence="7" type="ORF">BDV96DRAFT_324595</name>
</gene>
<evidence type="ECO:0000256" key="1">
    <source>
        <dbReference type="ARBA" id="ARBA00004141"/>
    </source>
</evidence>
<feature type="compositionally biased region" description="Polar residues" evidence="5">
    <location>
        <begin position="330"/>
        <end position="344"/>
    </location>
</feature>
<dbReference type="OrthoDB" id="4521223at2759"/>
<evidence type="ECO:0000256" key="4">
    <source>
        <dbReference type="ARBA" id="ARBA00023136"/>
    </source>
</evidence>